<dbReference type="Pfam" id="PF14111">
    <property type="entry name" value="DUF4283"/>
    <property type="match status" value="1"/>
</dbReference>
<dbReference type="PANTHER" id="PTHR31286">
    <property type="entry name" value="GLYCINE-RICH CELL WALL STRUCTURAL PROTEIN 1.8-LIKE"/>
    <property type="match status" value="1"/>
</dbReference>
<evidence type="ECO:0000313" key="5">
    <source>
        <dbReference type="Proteomes" id="UP001054821"/>
    </source>
</evidence>
<dbReference type="EMBL" id="CABIKO010000034">
    <property type="protein sequence ID" value="VVA19027.1"/>
    <property type="molecule type" value="Genomic_DNA"/>
</dbReference>
<dbReference type="Proteomes" id="UP000327085">
    <property type="component" value="Chromosome 3"/>
</dbReference>
<dbReference type="EMBL" id="JAJFAZ020000003">
    <property type="protein sequence ID" value="KAI5340572.1"/>
    <property type="molecule type" value="Genomic_DNA"/>
</dbReference>
<proteinExistence type="predicted"/>
<dbReference type="PANTHER" id="PTHR31286:SF167">
    <property type="entry name" value="OS09G0268800 PROTEIN"/>
    <property type="match status" value="1"/>
</dbReference>
<sequence>MEELENRFGMNLQLFDKERQGVMIEEDEIANMMMGSQFTLVARVLTTRAIHWDGFVRTFKSLWKGTDEVSIKEIDDNRFLVRFTNQRDMHRVLDMEPWTFRDSLVLLAKVWTSIDAISINLTLGAFWVQLHGIPPLTMTAAIARKIGSLVGRVIEVDQTGDEDCVRHFLRVHIRIDVSQALMRGAFVAFPEEGSRWVIQVEYVRNLLRLTSTLTDEEMTEISFQWIGSRNRLEGEKTEVDGETIPK</sequence>
<dbReference type="AlphaFoldDB" id="A0A5E4ETD4"/>
<accession>A0A5E4ETD4</accession>
<protein>
    <submittedName>
        <fullName evidence="3">PREDICTED: At4g02000</fullName>
    </submittedName>
</protein>
<evidence type="ECO:0000259" key="1">
    <source>
        <dbReference type="Pfam" id="PF14111"/>
    </source>
</evidence>
<dbReference type="InParanoid" id="A0A5E4ETD4"/>
<gene>
    <name evidence="3" type="ORF">ALMOND_2B000215</name>
    <name evidence="2" type="ORF">L3X38_019846</name>
</gene>
<evidence type="ECO:0000313" key="4">
    <source>
        <dbReference type="Proteomes" id="UP000327085"/>
    </source>
</evidence>
<organism evidence="3 4">
    <name type="scientific">Prunus dulcis</name>
    <name type="common">Almond</name>
    <name type="synonym">Amygdalus dulcis</name>
    <dbReference type="NCBI Taxonomy" id="3755"/>
    <lineage>
        <taxon>Eukaryota</taxon>
        <taxon>Viridiplantae</taxon>
        <taxon>Streptophyta</taxon>
        <taxon>Embryophyta</taxon>
        <taxon>Tracheophyta</taxon>
        <taxon>Spermatophyta</taxon>
        <taxon>Magnoliopsida</taxon>
        <taxon>eudicotyledons</taxon>
        <taxon>Gunneridae</taxon>
        <taxon>Pentapetalae</taxon>
        <taxon>rosids</taxon>
        <taxon>fabids</taxon>
        <taxon>Rosales</taxon>
        <taxon>Rosaceae</taxon>
        <taxon>Amygdaloideae</taxon>
        <taxon>Amygdaleae</taxon>
        <taxon>Prunus</taxon>
    </lineage>
</organism>
<dbReference type="InterPro" id="IPR025558">
    <property type="entry name" value="DUF4283"/>
</dbReference>
<dbReference type="Proteomes" id="UP001054821">
    <property type="component" value="Chromosome 3"/>
</dbReference>
<keyword evidence="5" id="KW-1185">Reference proteome</keyword>
<dbReference type="Gramene" id="VVA19027">
    <property type="protein sequence ID" value="VVA19027"/>
    <property type="gene ID" value="Prudul26B000215"/>
</dbReference>
<evidence type="ECO:0000313" key="3">
    <source>
        <dbReference type="EMBL" id="VVA19027.1"/>
    </source>
</evidence>
<feature type="domain" description="DUF4283" evidence="1">
    <location>
        <begin position="38"/>
        <end position="112"/>
    </location>
</feature>
<reference evidence="2 5" key="3">
    <citation type="journal article" date="2022" name="G3 (Bethesda)">
        <title>Whole-genome sequence and methylome profiling of the almond [Prunus dulcis (Mill.) D.A. Webb] cultivar 'Nonpareil'.</title>
        <authorList>
            <person name="D'Amico-Willman K.M."/>
            <person name="Ouma W.Z."/>
            <person name="Meulia T."/>
            <person name="Sideli G.M."/>
            <person name="Gradziel T.M."/>
            <person name="Fresnedo-Ramirez J."/>
        </authorList>
    </citation>
    <scope>NUCLEOTIDE SEQUENCE [LARGE SCALE GENOMIC DNA]</scope>
    <source>
        <strain evidence="2">Clone GOH B32 T37-40</strain>
    </source>
</reference>
<dbReference type="OMA" id="RVHIRID"/>
<dbReference type="InterPro" id="IPR040256">
    <property type="entry name" value="At4g02000-like"/>
</dbReference>
<reference evidence="4" key="2">
    <citation type="journal article" date="2020" name="Plant J.">
        <title>Transposons played a major role in the diversification between the closely related almond and peach genomes: results from the almond genome sequence.</title>
        <authorList>
            <person name="Alioto T."/>
            <person name="Alexiou K.G."/>
            <person name="Bardil A."/>
            <person name="Barteri F."/>
            <person name="Castanera R."/>
            <person name="Cruz F."/>
            <person name="Dhingra A."/>
            <person name="Duval H."/>
            <person name="Fernandez I Marti A."/>
            <person name="Frias L."/>
            <person name="Galan B."/>
            <person name="Garcia J.L."/>
            <person name="Howad W."/>
            <person name="Gomez-Garrido J."/>
            <person name="Gut M."/>
            <person name="Julca I."/>
            <person name="Morata J."/>
            <person name="Puigdomenech P."/>
            <person name="Ribeca P."/>
            <person name="Rubio Cabetas M.J."/>
            <person name="Vlasova A."/>
            <person name="Wirthensohn M."/>
            <person name="Garcia-Mas J."/>
            <person name="Gabaldon T."/>
            <person name="Casacuberta J.M."/>
            <person name="Arus P."/>
        </authorList>
    </citation>
    <scope>NUCLEOTIDE SEQUENCE [LARGE SCALE GENOMIC DNA]</scope>
    <source>
        <strain evidence="4">cv. Texas</strain>
    </source>
</reference>
<reference evidence="3" key="1">
    <citation type="submission" date="2019-07" db="EMBL/GenBank/DDBJ databases">
        <authorList>
            <person name="Alioto T."/>
            <person name="Alioto T."/>
            <person name="Gomez Garrido J."/>
        </authorList>
    </citation>
    <scope>NUCLEOTIDE SEQUENCE</scope>
</reference>
<name>A0A5E4ETD4_PRUDU</name>
<evidence type="ECO:0000313" key="2">
    <source>
        <dbReference type="EMBL" id="KAI5340572.1"/>
    </source>
</evidence>